<sequence>MDNYVSANLLWFESFNRSYKAQVAAKNETCTEAKTTFEAKYCAWQFEIKQVTASYFSCREVASGLYNATLFSARSNAASRKVQYAAVMQMQCYLKVLLEPDASAKSELGNCQNEEAVNAGMDIHPLPLPPVNEQLLAGLGGGQDAAGGNLDCEAIADEEAAATFPRLEFFFGTALPTSANSTAILDSGTGFGVQSTQGMAFGWNCDGDSNVDYSGGRRGPGRAGGLGLNHFDRWSSCQSSDGSGSAPPVNWELAVPNGTYEVTVYFSFGRYITGSSTCEVEGVNANCEASECVVQRSVAITDGRFTAQYFKAAKGQNCPPGQAVESEDECRLAGDAVGYAYQESRGRHLQGASASASASASTSASASASASPSASASDSAFTSPSASASAFTSPSTSANAFTSPSASASASASASPSASVSASASMEGILLTKTAAHFLTGSSLTGRILAQTAVTLQSTTVTQP</sequence>
<dbReference type="Proteomes" id="UP000654075">
    <property type="component" value="Unassembled WGS sequence"/>
</dbReference>
<accession>A0A813FI93</accession>
<protein>
    <submittedName>
        <fullName evidence="1">Uncharacterized protein</fullName>
    </submittedName>
</protein>
<evidence type="ECO:0000313" key="1">
    <source>
        <dbReference type="EMBL" id="CAE8612180.1"/>
    </source>
</evidence>
<dbReference type="InterPro" id="IPR008979">
    <property type="entry name" value="Galactose-bd-like_sf"/>
</dbReference>
<comment type="caution">
    <text evidence="1">The sequence shown here is derived from an EMBL/GenBank/DDBJ whole genome shotgun (WGS) entry which is preliminary data.</text>
</comment>
<dbReference type="OrthoDB" id="10264374at2759"/>
<dbReference type="SUPFAM" id="SSF49785">
    <property type="entry name" value="Galactose-binding domain-like"/>
    <property type="match status" value="1"/>
</dbReference>
<dbReference type="AlphaFoldDB" id="A0A813FI93"/>
<gene>
    <name evidence="1" type="ORF">PGLA1383_LOCUS29979</name>
</gene>
<reference evidence="1" key="1">
    <citation type="submission" date="2021-02" db="EMBL/GenBank/DDBJ databases">
        <authorList>
            <person name="Dougan E. K."/>
            <person name="Rhodes N."/>
            <person name="Thang M."/>
            <person name="Chan C."/>
        </authorList>
    </citation>
    <scope>NUCLEOTIDE SEQUENCE</scope>
</reference>
<proteinExistence type="predicted"/>
<evidence type="ECO:0000313" key="2">
    <source>
        <dbReference type="Proteomes" id="UP000654075"/>
    </source>
</evidence>
<dbReference type="Gene3D" id="2.60.120.430">
    <property type="entry name" value="Galactose-binding lectin"/>
    <property type="match status" value="1"/>
</dbReference>
<organism evidence="1 2">
    <name type="scientific">Polarella glacialis</name>
    <name type="common">Dinoflagellate</name>
    <dbReference type="NCBI Taxonomy" id="89957"/>
    <lineage>
        <taxon>Eukaryota</taxon>
        <taxon>Sar</taxon>
        <taxon>Alveolata</taxon>
        <taxon>Dinophyceae</taxon>
        <taxon>Suessiales</taxon>
        <taxon>Suessiaceae</taxon>
        <taxon>Polarella</taxon>
    </lineage>
</organism>
<keyword evidence="2" id="KW-1185">Reference proteome</keyword>
<dbReference type="EMBL" id="CAJNNV010025091">
    <property type="protein sequence ID" value="CAE8612180.1"/>
    <property type="molecule type" value="Genomic_DNA"/>
</dbReference>
<name>A0A813FI93_POLGL</name>